<dbReference type="InterPro" id="IPR050231">
    <property type="entry name" value="Iron_ascorbate_oxido_reductase"/>
</dbReference>
<feature type="region of interest" description="Disordered" evidence="3">
    <location>
        <begin position="301"/>
        <end position="320"/>
    </location>
</feature>
<dbReference type="InterPro" id="IPR005123">
    <property type="entry name" value="Oxoglu/Fe-dep_dioxygenase_dom"/>
</dbReference>
<dbReference type="Gene3D" id="2.60.120.330">
    <property type="entry name" value="B-lactam Antibiotic, Isopenicillin N Synthase, Chain"/>
    <property type="match status" value="2"/>
</dbReference>
<evidence type="ECO:0000256" key="3">
    <source>
        <dbReference type="SAM" id="MobiDB-lite"/>
    </source>
</evidence>
<accession>A0A7D8YL54</accession>
<organism evidence="5 6">
    <name type="scientific">Lachnellula cervina</name>
    <dbReference type="NCBI Taxonomy" id="1316786"/>
    <lineage>
        <taxon>Eukaryota</taxon>
        <taxon>Fungi</taxon>
        <taxon>Dikarya</taxon>
        <taxon>Ascomycota</taxon>
        <taxon>Pezizomycotina</taxon>
        <taxon>Leotiomycetes</taxon>
        <taxon>Helotiales</taxon>
        <taxon>Lachnaceae</taxon>
        <taxon>Lachnellula</taxon>
    </lineage>
</organism>
<dbReference type="PROSITE" id="PS51471">
    <property type="entry name" value="FE2OG_OXY"/>
    <property type="match status" value="1"/>
</dbReference>
<keyword evidence="6" id="KW-1185">Reference proteome</keyword>
<comment type="caution">
    <text evidence="5">The sequence shown here is derived from an EMBL/GenBank/DDBJ whole genome shotgun (WGS) entry which is preliminary data.</text>
</comment>
<sequence>MASETITQTSLLETLAFPNIPPFPLDIPTAPLYRLSLSTLRSDPAESARLFQSSQDLGFFYLDVRGDVEGEKLLKEADQVFELAPKFYDLGRDELSKFDYKSRGSYMGYKGSGTSIVDEKGNLDRNEFYNIPKDDFLGISETPFEHPQLLYKNEDLIKSYMHLRTALGKHTDFGSITILFNRLGGLQILPPPSLTPAGQEPQWTYVKPLPGHCIVNLGDAMVKFTNGLLRSNIHRVVAPPGIQGKETRYSVVYFARPGDGVMLKRLEGSDVIPELKEGEKEEEMSSKEWILLQALKLRGVKEGMSDEEKKKLWEESGRGK</sequence>
<evidence type="ECO:0000256" key="2">
    <source>
        <dbReference type="RuleBase" id="RU003682"/>
    </source>
</evidence>
<keyword evidence="2" id="KW-0408">Iron</keyword>
<feature type="domain" description="Fe2OG dioxygenase" evidence="4">
    <location>
        <begin position="143"/>
        <end position="257"/>
    </location>
</feature>
<keyword evidence="2" id="KW-0560">Oxidoreductase</keyword>
<evidence type="ECO:0000259" key="4">
    <source>
        <dbReference type="PROSITE" id="PS51471"/>
    </source>
</evidence>
<dbReference type="Proteomes" id="UP000481288">
    <property type="component" value="Unassembled WGS sequence"/>
</dbReference>
<dbReference type="SUPFAM" id="SSF51197">
    <property type="entry name" value="Clavaminate synthase-like"/>
    <property type="match status" value="1"/>
</dbReference>
<dbReference type="Pfam" id="PF03171">
    <property type="entry name" value="2OG-FeII_Oxy"/>
    <property type="match status" value="1"/>
</dbReference>
<dbReference type="InterPro" id="IPR044861">
    <property type="entry name" value="IPNS-like_FE2OG_OXY"/>
</dbReference>
<reference evidence="5 6" key="1">
    <citation type="submission" date="2018-05" db="EMBL/GenBank/DDBJ databases">
        <title>Whole genome sequencing for identification of molecular markers to develop diagnostic detection tools for the regulated plant pathogen Lachnellula willkommii.</title>
        <authorList>
            <person name="Giroux E."/>
            <person name="Bilodeau G."/>
        </authorList>
    </citation>
    <scope>NUCLEOTIDE SEQUENCE [LARGE SCALE GENOMIC DNA]</scope>
    <source>
        <strain evidence="5 6">CBS 625.97</strain>
    </source>
</reference>
<dbReference type="AlphaFoldDB" id="A0A7D8YL54"/>
<comment type="similarity">
    <text evidence="1 2">Belongs to the iron/ascorbate-dependent oxidoreductase family.</text>
</comment>
<proteinExistence type="inferred from homology"/>
<dbReference type="GO" id="GO:0044283">
    <property type="term" value="P:small molecule biosynthetic process"/>
    <property type="evidence" value="ECO:0007669"/>
    <property type="project" value="UniProtKB-ARBA"/>
</dbReference>
<evidence type="ECO:0000256" key="1">
    <source>
        <dbReference type="ARBA" id="ARBA00008056"/>
    </source>
</evidence>
<dbReference type="OrthoDB" id="288590at2759"/>
<keyword evidence="2" id="KW-0479">Metal-binding</keyword>
<dbReference type="Pfam" id="PF14226">
    <property type="entry name" value="DIOX_N"/>
    <property type="match status" value="1"/>
</dbReference>
<dbReference type="InterPro" id="IPR027443">
    <property type="entry name" value="IPNS-like_sf"/>
</dbReference>
<dbReference type="PANTHER" id="PTHR47990">
    <property type="entry name" value="2-OXOGLUTARATE (2OG) AND FE(II)-DEPENDENT OXYGENASE SUPERFAMILY PROTEIN-RELATED"/>
    <property type="match status" value="1"/>
</dbReference>
<evidence type="ECO:0000313" key="6">
    <source>
        <dbReference type="Proteomes" id="UP000481288"/>
    </source>
</evidence>
<dbReference type="InterPro" id="IPR026992">
    <property type="entry name" value="DIOX_N"/>
</dbReference>
<evidence type="ECO:0000313" key="5">
    <source>
        <dbReference type="EMBL" id="TVY51391.1"/>
    </source>
</evidence>
<dbReference type="GO" id="GO:0016491">
    <property type="term" value="F:oxidoreductase activity"/>
    <property type="evidence" value="ECO:0007669"/>
    <property type="project" value="UniProtKB-KW"/>
</dbReference>
<protein>
    <submittedName>
        <fullName evidence="5">Oxidoreductase vrtI</fullName>
    </submittedName>
</protein>
<dbReference type="GO" id="GO:0046872">
    <property type="term" value="F:metal ion binding"/>
    <property type="evidence" value="ECO:0007669"/>
    <property type="project" value="UniProtKB-KW"/>
</dbReference>
<gene>
    <name evidence="5" type="primary">vrtI_0</name>
    <name evidence="5" type="ORF">LCER1_G006718</name>
</gene>
<name>A0A7D8YL54_9HELO</name>
<dbReference type="EMBL" id="QGMG01000831">
    <property type="protein sequence ID" value="TVY51391.1"/>
    <property type="molecule type" value="Genomic_DNA"/>
</dbReference>